<dbReference type="RefSeq" id="XP_004354726.1">
    <property type="nucleotide sequence ID" value="XM_004354674.1"/>
</dbReference>
<organism evidence="1 2">
    <name type="scientific">Cavenderia fasciculata</name>
    <name type="common">Slime mold</name>
    <name type="synonym">Dictyostelium fasciculatum</name>
    <dbReference type="NCBI Taxonomy" id="261658"/>
    <lineage>
        <taxon>Eukaryota</taxon>
        <taxon>Amoebozoa</taxon>
        <taxon>Evosea</taxon>
        <taxon>Eumycetozoa</taxon>
        <taxon>Dictyostelia</taxon>
        <taxon>Acytosteliales</taxon>
        <taxon>Cavenderiaceae</taxon>
        <taxon>Cavenderia</taxon>
    </lineage>
</organism>
<proteinExistence type="predicted"/>
<dbReference type="OrthoDB" id="543373at2759"/>
<dbReference type="InterPro" id="IPR011989">
    <property type="entry name" value="ARM-like"/>
</dbReference>
<dbReference type="KEGG" id="dfa:DFA_09372"/>
<dbReference type="GeneID" id="14868324"/>
<keyword evidence="2" id="KW-1185">Reference proteome</keyword>
<evidence type="ECO:0000313" key="1">
    <source>
        <dbReference type="EMBL" id="EGG16342.1"/>
    </source>
</evidence>
<dbReference type="AlphaFoldDB" id="F4Q7G0"/>
<dbReference type="EMBL" id="GL883024">
    <property type="protein sequence ID" value="EGG16342.1"/>
    <property type="molecule type" value="Genomic_DNA"/>
</dbReference>
<evidence type="ECO:0000313" key="2">
    <source>
        <dbReference type="Proteomes" id="UP000007797"/>
    </source>
</evidence>
<name>F4Q7G0_CACFS</name>
<sequence>MDRAQLRKKFVERTTLLNFSLLMFNSFDFFLDCTVIKTLSNVDNLKTITVDRGDYIQVRLNQIQGEVKYAPLSSDGLRVISRLSNDYLEEATFRPVIIGRIIRYVPQVADNNASDIIQNWFNHLPIHTDEDETVFVIDNLDAIVRLYTNRTLGNDYQHVAKVHNIINQFINTCPQVRPQEKEQLYQTWLFIKDSFKENWDNIPKDTSVELLNLIIIQR</sequence>
<protein>
    <submittedName>
        <fullName evidence="1">Uncharacterized protein</fullName>
    </submittedName>
</protein>
<dbReference type="Gene3D" id="1.25.10.10">
    <property type="entry name" value="Leucine-rich Repeat Variant"/>
    <property type="match status" value="1"/>
</dbReference>
<reference evidence="2" key="1">
    <citation type="journal article" date="2011" name="Genome Res.">
        <title>Phylogeny-wide analysis of social amoeba genomes highlights ancient origins for complex intercellular communication.</title>
        <authorList>
            <person name="Heidel A.J."/>
            <person name="Lawal H.M."/>
            <person name="Felder M."/>
            <person name="Schilde C."/>
            <person name="Helps N.R."/>
            <person name="Tunggal B."/>
            <person name="Rivero F."/>
            <person name="John U."/>
            <person name="Schleicher M."/>
            <person name="Eichinger L."/>
            <person name="Platzer M."/>
            <person name="Noegel A.A."/>
            <person name="Schaap P."/>
            <person name="Gloeckner G."/>
        </authorList>
    </citation>
    <scope>NUCLEOTIDE SEQUENCE [LARGE SCALE GENOMIC DNA]</scope>
    <source>
        <strain evidence="2">SH3</strain>
    </source>
</reference>
<dbReference type="Proteomes" id="UP000007797">
    <property type="component" value="Unassembled WGS sequence"/>
</dbReference>
<gene>
    <name evidence="1" type="ORF">DFA_09372</name>
</gene>
<accession>F4Q7G0</accession>